<comment type="subcellular location">
    <subcellularLocation>
        <location evidence="1">Membrane</location>
        <topology evidence="1">Multi-pass membrane protein</topology>
    </subcellularLocation>
</comment>
<dbReference type="STRING" id="1035839.GCA_000238795_00153"/>
<keyword evidence="3" id="KW-0813">Transport</keyword>
<keyword evidence="5 7" id="KW-1133">Transmembrane helix</keyword>
<feature type="transmembrane region" description="Helical" evidence="7">
    <location>
        <begin position="175"/>
        <end position="195"/>
    </location>
</feature>
<keyword evidence="4 7" id="KW-0812">Transmembrane</keyword>
<evidence type="ECO:0000256" key="5">
    <source>
        <dbReference type="ARBA" id="ARBA00022989"/>
    </source>
</evidence>
<name>A0A369YIJ6_9PAST</name>
<feature type="transmembrane region" description="Helical" evidence="7">
    <location>
        <begin position="298"/>
        <end position="319"/>
    </location>
</feature>
<accession>A0A369YIJ6</accession>
<protein>
    <submittedName>
        <fullName evidence="8">Uracil permease</fullName>
    </submittedName>
</protein>
<feature type="transmembrane region" description="Helical" evidence="7">
    <location>
        <begin position="114"/>
        <end position="136"/>
    </location>
</feature>
<evidence type="ECO:0000313" key="8">
    <source>
        <dbReference type="EMBL" id="RDE73648.1"/>
    </source>
</evidence>
<evidence type="ECO:0000313" key="9">
    <source>
        <dbReference type="Proteomes" id="UP000253872"/>
    </source>
</evidence>
<proteinExistence type="inferred from homology"/>
<reference evidence="8 9" key="1">
    <citation type="submission" date="2018-05" db="EMBL/GenBank/DDBJ databases">
        <title>Draft Genome Sequences for a Diverse set of 7 Haemophilus Species.</title>
        <authorList>
            <person name="Nichols M."/>
            <person name="Topaz N."/>
            <person name="Wang X."/>
            <person name="Wang X."/>
            <person name="Boxrud D."/>
        </authorList>
    </citation>
    <scope>NUCLEOTIDE SEQUENCE [LARGE SCALE GENOMIC DNA]</scope>
    <source>
        <strain evidence="8 9">C2002001239</strain>
    </source>
</reference>
<comment type="caution">
    <text evidence="8">The sequence shown here is derived from an EMBL/GenBank/DDBJ whole genome shotgun (WGS) entry which is preliminary data.</text>
</comment>
<feature type="transmembrane region" description="Helical" evidence="7">
    <location>
        <begin position="220"/>
        <end position="243"/>
    </location>
</feature>
<sequence length="408" mass="42958">MTQQTISTPKQAFVGLQMLFVAFGALVLVPLITGLDPNTALLTAGIGTLLFQLCTGRQVPIFLASSFAFIAPIQYGIQHWGIPSTMGGLACAGLVYVVLSALVKWRGAQIMDRIFPPVVVGPVIIIIGLGLAPVAVDMAVGKNMQIEQNLAILVSMVTLVTTVIVAVFAKGLMKLIPIMFGILVGYLLSLFLGLVDFTKVYEASWFAIPTLTTPQFNLEAILYLLPIAIAPAVEHVGGIMAISSVTGKNFLQKPGLHRTLLGDGIATSAASLLGGPPNTTYAEVTGAVMLTKNFNPKIMTWAACWAIAISFCGKVGAFLQTIPDVVMGGIMMLVFGSIAAVGMSTLIKAKVDMGEARNLVIVSVVMTFGIGGMFINLGEFSLKGISLCAIAAIIMNLILPKEKGQNNA</sequence>
<dbReference type="InterPro" id="IPR006042">
    <property type="entry name" value="Xan_ur_permease"/>
</dbReference>
<feature type="transmembrane region" description="Helical" evidence="7">
    <location>
        <begin position="325"/>
        <end position="347"/>
    </location>
</feature>
<dbReference type="RefSeq" id="WP_111401314.1">
    <property type="nucleotide sequence ID" value="NZ_CAURJL010000012.1"/>
</dbReference>
<dbReference type="Pfam" id="PF00860">
    <property type="entry name" value="Xan_ur_permease"/>
    <property type="match status" value="1"/>
</dbReference>
<feature type="transmembrane region" description="Helical" evidence="7">
    <location>
        <begin position="83"/>
        <end position="102"/>
    </location>
</feature>
<organism evidence="8 9">
    <name type="scientific">Haemophilus sputorum</name>
    <dbReference type="NCBI Taxonomy" id="1078480"/>
    <lineage>
        <taxon>Bacteria</taxon>
        <taxon>Pseudomonadati</taxon>
        <taxon>Pseudomonadota</taxon>
        <taxon>Gammaproteobacteria</taxon>
        <taxon>Pasteurellales</taxon>
        <taxon>Pasteurellaceae</taxon>
        <taxon>Haemophilus</taxon>
    </lineage>
</organism>
<keyword evidence="6 7" id="KW-0472">Membrane</keyword>
<dbReference type="Proteomes" id="UP000253872">
    <property type="component" value="Unassembled WGS sequence"/>
</dbReference>
<dbReference type="NCBIfam" id="TIGR00801">
    <property type="entry name" value="ncs2"/>
    <property type="match status" value="1"/>
</dbReference>
<gene>
    <name evidence="8" type="ORF">DPV93_00385</name>
</gene>
<dbReference type="AlphaFoldDB" id="A0A369YIJ6"/>
<dbReference type="GO" id="GO:0042907">
    <property type="term" value="F:xanthine transmembrane transporter activity"/>
    <property type="evidence" value="ECO:0007669"/>
    <property type="project" value="TreeGrafter"/>
</dbReference>
<dbReference type="PANTHER" id="PTHR42810:SF2">
    <property type="entry name" value="PURINE PERMEASE C1399.01C-RELATED"/>
    <property type="match status" value="1"/>
</dbReference>
<feature type="transmembrane region" description="Helical" evidence="7">
    <location>
        <begin position="148"/>
        <end position="168"/>
    </location>
</feature>
<comment type="similarity">
    <text evidence="2">Belongs to the nucleobase:cation symporter-2 (NCS2) (TC 2.A.40) family.</text>
</comment>
<evidence type="ECO:0000256" key="7">
    <source>
        <dbReference type="SAM" id="Phobius"/>
    </source>
</evidence>
<evidence type="ECO:0000256" key="4">
    <source>
        <dbReference type="ARBA" id="ARBA00022692"/>
    </source>
</evidence>
<dbReference type="GO" id="GO:0005886">
    <property type="term" value="C:plasma membrane"/>
    <property type="evidence" value="ECO:0007669"/>
    <property type="project" value="UniProtKB-ARBA"/>
</dbReference>
<feature type="transmembrane region" description="Helical" evidence="7">
    <location>
        <begin position="12"/>
        <end position="32"/>
    </location>
</feature>
<dbReference type="EMBL" id="QEPN01000001">
    <property type="protein sequence ID" value="RDE73648.1"/>
    <property type="molecule type" value="Genomic_DNA"/>
</dbReference>
<evidence type="ECO:0000256" key="3">
    <source>
        <dbReference type="ARBA" id="ARBA00022448"/>
    </source>
</evidence>
<evidence type="ECO:0000256" key="2">
    <source>
        <dbReference type="ARBA" id="ARBA00008821"/>
    </source>
</evidence>
<dbReference type="InterPro" id="IPR006043">
    <property type="entry name" value="NCS2"/>
</dbReference>
<feature type="transmembrane region" description="Helical" evidence="7">
    <location>
        <begin position="381"/>
        <end position="399"/>
    </location>
</feature>
<evidence type="ECO:0000256" key="1">
    <source>
        <dbReference type="ARBA" id="ARBA00004141"/>
    </source>
</evidence>
<dbReference type="PANTHER" id="PTHR42810">
    <property type="entry name" value="PURINE PERMEASE C1399.01C-RELATED"/>
    <property type="match status" value="1"/>
</dbReference>
<evidence type="ECO:0000256" key="6">
    <source>
        <dbReference type="ARBA" id="ARBA00023136"/>
    </source>
</evidence>
<feature type="transmembrane region" description="Helical" evidence="7">
    <location>
        <begin position="359"/>
        <end position="375"/>
    </location>
</feature>